<feature type="transmembrane region" description="Helical" evidence="1">
    <location>
        <begin position="59"/>
        <end position="83"/>
    </location>
</feature>
<comment type="caution">
    <text evidence="2">The sequence shown here is derived from an EMBL/GenBank/DDBJ whole genome shotgun (WGS) entry which is preliminary data.</text>
</comment>
<keyword evidence="1" id="KW-0812">Transmembrane</keyword>
<dbReference type="InterPro" id="IPR010397">
    <property type="entry name" value="DUF996"/>
</dbReference>
<keyword evidence="1" id="KW-1133">Transmembrane helix</keyword>
<feature type="transmembrane region" description="Helical" evidence="1">
    <location>
        <begin position="95"/>
        <end position="121"/>
    </location>
</feature>
<dbReference type="Pfam" id="PF06195">
    <property type="entry name" value="DUF996"/>
    <property type="match status" value="1"/>
</dbReference>
<evidence type="ECO:0000313" key="2">
    <source>
        <dbReference type="EMBL" id="HHQ16798.1"/>
    </source>
</evidence>
<gene>
    <name evidence="2" type="ORF">ENM15_08315</name>
</gene>
<accession>A0A7V6CEF7</accession>
<protein>
    <submittedName>
        <fullName evidence="2">DUF996 domain-containing protein</fullName>
    </submittedName>
</protein>
<organism evidence="2">
    <name type="scientific">Thermodesulfobacterium geofontis</name>
    <dbReference type="NCBI Taxonomy" id="1295609"/>
    <lineage>
        <taxon>Bacteria</taxon>
        <taxon>Pseudomonadati</taxon>
        <taxon>Thermodesulfobacteriota</taxon>
        <taxon>Thermodesulfobacteria</taxon>
        <taxon>Thermodesulfobacteriales</taxon>
        <taxon>Thermodesulfobacteriaceae</taxon>
        <taxon>Thermodesulfobacterium</taxon>
    </lineage>
</organism>
<name>A0A7V6CEF7_9BACT</name>
<keyword evidence="1" id="KW-0472">Membrane</keyword>
<reference evidence="2" key="1">
    <citation type="journal article" date="2020" name="mSystems">
        <title>Genome- and Community-Level Interaction Insights into Carbon Utilization and Element Cycling Functions of Hydrothermarchaeota in Hydrothermal Sediment.</title>
        <authorList>
            <person name="Zhou Z."/>
            <person name="Liu Y."/>
            <person name="Xu W."/>
            <person name="Pan J."/>
            <person name="Luo Z.H."/>
            <person name="Li M."/>
        </authorList>
    </citation>
    <scope>NUCLEOTIDE SEQUENCE [LARGE SCALE GENOMIC DNA]</scope>
    <source>
        <strain evidence="2">SpSt-106</strain>
    </source>
</reference>
<proteinExistence type="predicted"/>
<feature type="transmembrane region" description="Helical" evidence="1">
    <location>
        <begin position="142"/>
        <end position="172"/>
    </location>
</feature>
<dbReference type="EMBL" id="DRWR01000138">
    <property type="protein sequence ID" value="HHQ16798.1"/>
    <property type="molecule type" value="Genomic_DNA"/>
</dbReference>
<dbReference type="AlphaFoldDB" id="A0A7V6CEF7"/>
<feature type="transmembrane region" description="Helical" evidence="1">
    <location>
        <begin position="26"/>
        <end position="47"/>
    </location>
</feature>
<sequence>MNGNLSTPKLLGGIGSILLVLTVTPYLGAIAGLVGIIFILISLNMFSKIFNDSQIFRNALISFILTVIGVFIIMLTIGITFFSLFTMMGSYPSPIFSSIGIGTIFSFMITYLLLIISAYYLKSSFYLLSSYTGINLYKTGGFWYFIGTLLIIIVIGFLINLVAWVLIAVAFFTTPEEIKSTA</sequence>
<evidence type="ECO:0000256" key="1">
    <source>
        <dbReference type="SAM" id="Phobius"/>
    </source>
</evidence>